<dbReference type="SUPFAM" id="SSF50341">
    <property type="entry name" value="CheW-like"/>
    <property type="match status" value="1"/>
</dbReference>
<dbReference type="SMART" id="SM00260">
    <property type="entry name" value="CheW"/>
    <property type="match status" value="1"/>
</dbReference>
<dbReference type="InterPro" id="IPR002545">
    <property type="entry name" value="CheW-lke_dom"/>
</dbReference>
<dbReference type="InterPro" id="IPR039315">
    <property type="entry name" value="CheW"/>
</dbReference>
<dbReference type="Pfam" id="PF01584">
    <property type="entry name" value="CheW"/>
    <property type="match status" value="1"/>
</dbReference>
<dbReference type="RefSeq" id="WP_188039167.1">
    <property type="nucleotide sequence ID" value="NZ_JACVHF010000003.1"/>
</dbReference>
<organism evidence="2 3">
    <name type="scientific">Heliobacterium chlorum</name>
    <dbReference type="NCBI Taxonomy" id="2698"/>
    <lineage>
        <taxon>Bacteria</taxon>
        <taxon>Bacillati</taxon>
        <taxon>Bacillota</taxon>
        <taxon>Clostridia</taxon>
        <taxon>Eubacteriales</taxon>
        <taxon>Heliobacteriaceae</taxon>
        <taxon>Heliobacterium</taxon>
    </lineage>
</organism>
<dbReference type="InterPro" id="IPR036061">
    <property type="entry name" value="CheW-like_dom_sf"/>
</dbReference>
<evidence type="ECO:0000313" key="2">
    <source>
        <dbReference type="EMBL" id="MBC9784056.1"/>
    </source>
</evidence>
<sequence>MSVIQLMSFELAGDEYSIDITAVNGIVKYKNYRVVKIPNATKGLEGFINLRGKAIPVFNLKKKLQYTYDTINEDSKIIIINFSGSIVGFIVDDVTDIFKLRDEQIEHLSNSISGNCDKYIKGIGKSGDNMIVILDLILVLSENELKQVKSAS</sequence>
<name>A0ABR7T3D8_HELCL</name>
<accession>A0ABR7T3D8</accession>
<dbReference type="Gene3D" id="2.40.50.180">
    <property type="entry name" value="CheA-289, Domain 4"/>
    <property type="match status" value="1"/>
</dbReference>
<keyword evidence="3" id="KW-1185">Reference proteome</keyword>
<comment type="caution">
    <text evidence="2">The sequence shown here is derived from an EMBL/GenBank/DDBJ whole genome shotgun (WGS) entry which is preliminary data.</text>
</comment>
<dbReference type="PROSITE" id="PS50851">
    <property type="entry name" value="CHEW"/>
    <property type="match status" value="1"/>
</dbReference>
<proteinExistence type="predicted"/>
<feature type="domain" description="CheW-like" evidence="1">
    <location>
        <begin position="3"/>
        <end position="145"/>
    </location>
</feature>
<dbReference type="PANTHER" id="PTHR22617">
    <property type="entry name" value="CHEMOTAXIS SENSOR HISTIDINE KINASE-RELATED"/>
    <property type="match status" value="1"/>
</dbReference>
<protein>
    <submittedName>
        <fullName evidence="2">Purine-binding chemotaxis protein CheW</fullName>
    </submittedName>
</protein>
<evidence type="ECO:0000313" key="3">
    <source>
        <dbReference type="Proteomes" id="UP000617402"/>
    </source>
</evidence>
<evidence type="ECO:0000259" key="1">
    <source>
        <dbReference type="PROSITE" id="PS50851"/>
    </source>
</evidence>
<dbReference type="PANTHER" id="PTHR22617:SF23">
    <property type="entry name" value="CHEMOTAXIS PROTEIN CHEW"/>
    <property type="match status" value="1"/>
</dbReference>
<gene>
    <name evidence="2" type="ORF">H1S01_05955</name>
</gene>
<dbReference type="Gene3D" id="2.30.30.40">
    <property type="entry name" value="SH3 Domains"/>
    <property type="match status" value="1"/>
</dbReference>
<dbReference type="Proteomes" id="UP000617402">
    <property type="component" value="Unassembled WGS sequence"/>
</dbReference>
<dbReference type="EMBL" id="JACVHF010000003">
    <property type="protein sequence ID" value="MBC9784056.1"/>
    <property type="molecule type" value="Genomic_DNA"/>
</dbReference>
<reference evidence="2 3" key="1">
    <citation type="submission" date="2020-07" db="EMBL/GenBank/DDBJ databases">
        <title>Draft whole-genome sequence of Heliobacterium chlorum DSM 3682, type strain.</title>
        <authorList>
            <person name="Kyndt J.A."/>
            <person name="Meyer T.E."/>
            <person name="Imhoff J.F."/>
        </authorList>
    </citation>
    <scope>NUCLEOTIDE SEQUENCE [LARGE SCALE GENOMIC DNA]</scope>
    <source>
        <strain evidence="2 3">DSM 3682</strain>
    </source>
</reference>